<feature type="compositionally biased region" description="Polar residues" evidence="1">
    <location>
        <begin position="419"/>
        <end position="433"/>
    </location>
</feature>
<feature type="region of interest" description="Disordered" evidence="1">
    <location>
        <begin position="419"/>
        <end position="438"/>
    </location>
</feature>
<dbReference type="InterPro" id="IPR001611">
    <property type="entry name" value="Leu-rich_rpt"/>
</dbReference>
<evidence type="ECO:0000313" key="3">
    <source>
        <dbReference type="Proteomes" id="UP001576774"/>
    </source>
</evidence>
<accession>A0ABV4XCN4</accession>
<evidence type="ECO:0000313" key="2">
    <source>
        <dbReference type="EMBL" id="MFB2880550.1"/>
    </source>
</evidence>
<dbReference type="RefSeq" id="WP_413273562.1">
    <property type="nucleotide sequence ID" value="NZ_JBHFNQ010000206.1"/>
</dbReference>
<name>A0ABV4XCN4_9CYAN</name>
<protein>
    <submittedName>
        <fullName evidence="2">M23 family peptidase</fullName>
    </submittedName>
</protein>
<dbReference type="PROSITE" id="PS51450">
    <property type="entry name" value="LRR"/>
    <property type="match status" value="1"/>
</dbReference>
<organism evidence="2 3">
    <name type="scientific">Floridaenema aerugineum BLCC-F46</name>
    <dbReference type="NCBI Taxonomy" id="3153654"/>
    <lineage>
        <taxon>Bacteria</taxon>
        <taxon>Bacillati</taxon>
        <taxon>Cyanobacteriota</taxon>
        <taxon>Cyanophyceae</taxon>
        <taxon>Oscillatoriophycideae</taxon>
        <taxon>Aerosakkonematales</taxon>
        <taxon>Aerosakkonemataceae</taxon>
        <taxon>Floridanema</taxon>
        <taxon>Floridanema aerugineum</taxon>
    </lineage>
</organism>
<gene>
    <name evidence="2" type="ORF">ACE1CC_27190</name>
</gene>
<dbReference type="EMBL" id="JBHFNQ010000206">
    <property type="protein sequence ID" value="MFB2880550.1"/>
    <property type="molecule type" value="Genomic_DNA"/>
</dbReference>
<proteinExistence type="predicted"/>
<sequence>MSRKLPTNMRRFSVWIFGLVLILSSLFHAPNHAVTQTIVEKTQLPTRILQIPHVSREGNTTSVNALVPDWTQISFSGMPPITQSGSFSAQEYTQAVGYDLSRTWTAGQTPDQYLMLGDISEALQPELLSIGAIAQQTNLNLDQVALSAFTLVGKQTLDQLVQAVPVLGQFKVQDIAPIAQLLSAKTADNWSERTLAQVLSSNPQLGQLKLEEIDLSQYSISSIPNLSSTQLAAFSNWQSTLIKDVPGLNVLPLSKFPNPVAELGNLVMRIDAIYGNAERRRTNTISGSDVQGFSVNCQQNDCAYIELDDLENSGRNARGTLEGKQWISGKYQQVQGGWGCLKGVNGGKEPTGRLPFGSAFKVVVMEPDERTDTVDTALFFRFCSPCGCSPYFIGPVPFFTYRVNSPIFVGLLEPKATAFSSTPTGASRSSEGVSKTTTSFSSNSSKPILLDNIQGVNIAALSSAIASIESSGAYDTIGSYVCADDGKNCGFALGKYQFVSYNEYAKDALASKPGGQQFLAKLKAGNKPTQAELFQYFPPADQEAAFDRSITDKINTTSQEIDPTTGKYFSGERLIERVAQKHFGGDYSEVDGSATDAFDRLTLKSYGSDILRRYQLGG</sequence>
<evidence type="ECO:0000256" key="1">
    <source>
        <dbReference type="SAM" id="MobiDB-lite"/>
    </source>
</evidence>
<reference evidence="2 3" key="1">
    <citation type="submission" date="2024-09" db="EMBL/GenBank/DDBJ databases">
        <title>Floridaenema gen nov. (Aerosakkonemataceae, Aerosakkonematales ord. nov., Cyanobacteria) from benthic tropical and subtropical fresh waters, with the description of four new species.</title>
        <authorList>
            <person name="Moretto J.A."/>
            <person name="Berthold D.E."/>
            <person name="Lefler F.W."/>
            <person name="Huang I.-S."/>
            <person name="Laughinghouse H. IV."/>
        </authorList>
    </citation>
    <scope>NUCLEOTIDE SEQUENCE [LARGE SCALE GENOMIC DNA]</scope>
    <source>
        <strain evidence="2 3">BLCC-F46</strain>
    </source>
</reference>
<keyword evidence="3" id="KW-1185">Reference proteome</keyword>
<dbReference type="Proteomes" id="UP001576774">
    <property type="component" value="Unassembled WGS sequence"/>
</dbReference>
<comment type="caution">
    <text evidence="2">The sequence shown here is derived from an EMBL/GenBank/DDBJ whole genome shotgun (WGS) entry which is preliminary data.</text>
</comment>